<dbReference type="OrthoDB" id="9778250at2"/>
<dbReference type="EMBL" id="SNZH01000002">
    <property type="protein sequence ID" value="TDR47719.1"/>
    <property type="molecule type" value="Genomic_DNA"/>
</dbReference>
<accession>A0A4R6Z7Y5</accession>
<dbReference type="SUPFAM" id="SSF53187">
    <property type="entry name" value="Zn-dependent exopeptidases"/>
    <property type="match status" value="1"/>
</dbReference>
<keyword evidence="3" id="KW-1185">Reference proteome</keyword>
<dbReference type="GO" id="GO:0006508">
    <property type="term" value="P:proteolysis"/>
    <property type="evidence" value="ECO:0007669"/>
    <property type="project" value="InterPro"/>
</dbReference>
<comment type="caution">
    <text evidence="2">The sequence shown here is derived from an EMBL/GenBank/DDBJ whole genome shotgun (WGS) entry which is preliminary data.</text>
</comment>
<protein>
    <submittedName>
        <fullName evidence="2">Peptidase M28-like protein</fullName>
    </submittedName>
</protein>
<evidence type="ECO:0000313" key="3">
    <source>
        <dbReference type="Proteomes" id="UP000295293"/>
    </source>
</evidence>
<reference evidence="2 3" key="1">
    <citation type="submission" date="2019-03" db="EMBL/GenBank/DDBJ databases">
        <title>Genomic Encyclopedia of Type Strains, Phase IV (KMG-IV): sequencing the most valuable type-strain genomes for metagenomic binning, comparative biology and taxonomic classification.</title>
        <authorList>
            <person name="Goeker M."/>
        </authorList>
    </citation>
    <scope>NUCLEOTIDE SEQUENCE [LARGE SCALE GENOMIC DNA]</scope>
    <source>
        <strain evidence="2 3">DSM 21667</strain>
    </source>
</reference>
<evidence type="ECO:0000259" key="1">
    <source>
        <dbReference type="Pfam" id="PF04389"/>
    </source>
</evidence>
<dbReference type="Gene3D" id="3.40.630.10">
    <property type="entry name" value="Zn peptidases"/>
    <property type="match status" value="1"/>
</dbReference>
<dbReference type="Proteomes" id="UP000295293">
    <property type="component" value="Unassembled WGS sequence"/>
</dbReference>
<sequence length="335" mass="36971">MRLRHRLVVWSLFAGLVVAAVATVVQPRVVPLPSQPPAVDVARLQADVKHLSVDLYPRSYDHFENIDRAAQFIRDEFARTGGTVSEQPVAVQGVTYRNIVLRFGPELGPLLVIGAHYDSHGDVQLARRNAGGVSPYTHTPGADDNASGTAGLLELARLLGRNPPRRPVELVAYTLEEPPFFRTEDMGSAWHARALKAAGREVELMLSLEMIGYFSDQPGSQHYPAPGMASLYSDRGDFILLAGRMGDFGAIRHVKAVMAGASDLPVHSINAPPLLQGIDFSDHLNYWREGYPALMITDTAFMRNPHYHRDSDTFEKLDYVRVGKVVQAVYALTHI</sequence>
<dbReference type="Pfam" id="PF04389">
    <property type="entry name" value="Peptidase_M28"/>
    <property type="match status" value="1"/>
</dbReference>
<dbReference type="PANTHER" id="PTHR12147">
    <property type="entry name" value="METALLOPEPTIDASE M28 FAMILY MEMBER"/>
    <property type="match status" value="1"/>
</dbReference>
<dbReference type="AlphaFoldDB" id="A0A4R6Z7Y5"/>
<dbReference type="RefSeq" id="WP_133817431.1">
    <property type="nucleotide sequence ID" value="NZ_SNZH01000002.1"/>
</dbReference>
<dbReference type="InterPro" id="IPR045175">
    <property type="entry name" value="M28_fam"/>
</dbReference>
<gene>
    <name evidence="2" type="ORF">DFR29_102379</name>
</gene>
<dbReference type="GO" id="GO:0008235">
    <property type="term" value="F:metalloexopeptidase activity"/>
    <property type="evidence" value="ECO:0007669"/>
    <property type="project" value="InterPro"/>
</dbReference>
<proteinExistence type="predicted"/>
<dbReference type="InterPro" id="IPR007484">
    <property type="entry name" value="Peptidase_M28"/>
</dbReference>
<feature type="domain" description="Peptidase M28" evidence="1">
    <location>
        <begin position="98"/>
        <end position="331"/>
    </location>
</feature>
<organism evidence="2 3">
    <name type="scientific">Tahibacter aquaticus</name>
    <dbReference type="NCBI Taxonomy" id="520092"/>
    <lineage>
        <taxon>Bacteria</taxon>
        <taxon>Pseudomonadati</taxon>
        <taxon>Pseudomonadota</taxon>
        <taxon>Gammaproteobacteria</taxon>
        <taxon>Lysobacterales</taxon>
        <taxon>Rhodanobacteraceae</taxon>
        <taxon>Tahibacter</taxon>
    </lineage>
</organism>
<dbReference type="PANTHER" id="PTHR12147:SF26">
    <property type="entry name" value="PEPTIDASE M28 DOMAIN-CONTAINING PROTEIN"/>
    <property type="match status" value="1"/>
</dbReference>
<evidence type="ECO:0000313" key="2">
    <source>
        <dbReference type="EMBL" id="TDR47719.1"/>
    </source>
</evidence>
<name>A0A4R6Z7Y5_9GAMM</name>